<name>A0AAD9HXK2_9PEZI</name>
<dbReference type="PRINTS" id="PR00368">
    <property type="entry name" value="FADPNR"/>
</dbReference>
<evidence type="ECO:0000313" key="13">
    <source>
        <dbReference type="EMBL" id="KAK2067251.1"/>
    </source>
</evidence>
<dbReference type="AlphaFoldDB" id="A0AAD9HXK2"/>
<sequence>MWPLSLVAYLVALFATSSALPTVPHPVPRPVAHPHVPHAAHGAMDSTTQDHKPHAPRACTTIYPALRSAASQPPPYLVTVNASAGVELGFTVPEAAVGSCNLMLQLPSGLTGAGQVNVVALDGPAPGALVGTVDFQPGAQATINSFACRSQMCYSFQLVGGSPGTGGSGGSGRRRSEPGRELGSDRSAVAELSFMEEQGAGVIMTFGISRPIPAEALLPGEKQEVQVEGLDATVLLLNAAGTISCVGPKCTHYGAPLKDGVLSSDGRITCPWHAACFNAKTGDIEDAPALDSLAAFKLSQRDGAVYITGDPEVIMAGRRKPNMRPAAAAAGGSGSDADRVLVVGGGSGAIGTVECLRESGFAGPITIVSDEGYLPIDRPKLSKALLADLGKLQWRDEAFFKTGNIETMVDDAVTGVDFAAKKVTTKSGRTLAYGKLVLATGATPKALPLQGFQVLGNIFTLRNVGDVRNITAAVGEAKRKRIVIVGSSFIGMEVAGAVADGNDVAVIGMEKAPCERVFGFDVGQLIRKKMEAKGVRFHMEAGVDKAAPAAHDASKVGAVHLKDGTVLEADLVVLGIGVAPATDYLRDNPVVRLEGDGSLKTDETFGVVGLRDVYAVGDIATFPYHGPGGGGRYTRIEHWNVAQNAGRTAAGHIANPAKAAKRFIPVFWSALGAQLRYCGNTSWGWDEAHLAGAPDDEGRWACYYAKGDEVVAVASMGMDPVVTKSAELMRLGRMPTMAELKGGLDVLGADVAV</sequence>
<comment type="caution">
    <text evidence="13">The sequence shown here is derived from an EMBL/GenBank/DDBJ whole genome shotgun (WGS) entry which is preliminary data.</text>
</comment>
<feature type="signal peptide" evidence="11">
    <location>
        <begin position="1"/>
        <end position="19"/>
    </location>
</feature>
<dbReference type="GO" id="GO:0051537">
    <property type="term" value="F:2 iron, 2 sulfur cluster binding"/>
    <property type="evidence" value="ECO:0007669"/>
    <property type="project" value="UniProtKB-KW"/>
</dbReference>
<comment type="similarity">
    <text evidence="2">Belongs to the FAD-dependent oxidoreductase family.</text>
</comment>
<keyword evidence="14" id="KW-1185">Reference proteome</keyword>
<evidence type="ECO:0000256" key="5">
    <source>
        <dbReference type="ARBA" id="ARBA00022723"/>
    </source>
</evidence>
<keyword evidence="8" id="KW-0408">Iron</keyword>
<dbReference type="Gene3D" id="3.30.390.30">
    <property type="match status" value="1"/>
</dbReference>
<dbReference type="Gene3D" id="3.50.50.60">
    <property type="entry name" value="FAD/NAD(P)-binding domain"/>
    <property type="match status" value="2"/>
</dbReference>
<dbReference type="SUPFAM" id="SSF50022">
    <property type="entry name" value="ISP domain"/>
    <property type="match status" value="1"/>
</dbReference>
<dbReference type="InterPro" id="IPR036188">
    <property type="entry name" value="FAD/NAD-bd_sf"/>
</dbReference>
<organism evidence="13 14">
    <name type="scientific">Phyllachora maydis</name>
    <dbReference type="NCBI Taxonomy" id="1825666"/>
    <lineage>
        <taxon>Eukaryota</taxon>
        <taxon>Fungi</taxon>
        <taxon>Dikarya</taxon>
        <taxon>Ascomycota</taxon>
        <taxon>Pezizomycotina</taxon>
        <taxon>Sordariomycetes</taxon>
        <taxon>Sordariomycetidae</taxon>
        <taxon>Phyllachorales</taxon>
        <taxon>Phyllachoraceae</taxon>
        <taxon>Phyllachora</taxon>
    </lineage>
</organism>
<dbReference type="Proteomes" id="UP001217918">
    <property type="component" value="Unassembled WGS sequence"/>
</dbReference>
<keyword evidence="9" id="KW-0411">Iron-sulfur</keyword>
<dbReference type="Pfam" id="PF00355">
    <property type="entry name" value="Rieske"/>
    <property type="match status" value="1"/>
</dbReference>
<evidence type="ECO:0000256" key="8">
    <source>
        <dbReference type="ARBA" id="ARBA00023004"/>
    </source>
</evidence>
<feature type="compositionally biased region" description="Basic and acidic residues" evidence="10">
    <location>
        <begin position="174"/>
        <end position="184"/>
    </location>
</feature>
<dbReference type="GO" id="GO:0016651">
    <property type="term" value="F:oxidoreductase activity, acting on NAD(P)H"/>
    <property type="evidence" value="ECO:0007669"/>
    <property type="project" value="TreeGrafter"/>
</dbReference>
<evidence type="ECO:0000256" key="2">
    <source>
        <dbReference type="ARBA" id="ARBA00006442"/>
    </source>
</evidence>
<dbReference type="PRINTS" id="PR00411">
    <property type="entry name" value="PNDRDTASEI"/>
</dbReference>
<evidence type="ECO:0000256" key="1">
    <source>
        <dbReference type="ARBA" id="ARBA00001974"/>
    </source>
</evidence>
<dbReference type="PANTHER" id="PTHR43557:SF2">
    <property type="entry name" value="RIESKE DOMAIN-CONTAINING PROTEIN-RELATED"/>
    <property type="match status" value="1"/>
</dbReference>
<dbReference type="CDD" id="cd03478">
    <property type="entry name" value="Rieske_AIFL_N"/>
    <property type="match status" value="1"/>
</dbReference>
<dbReference type="Gene3D" id="2.102.10.10">
    <property type="entry name" value="Rieske [2Fe-2S] iron-sulphur domain"/>
    <property type="match status" value="1"/>
</dbReference>
<gene>
    <name evidence="13" type="ORF">P8C59_001007</name>
</gene>
<dbReference type="InterPro" id="IPR017941">
    <property type="entry name" value="Rieske_2Fe-2S"/>
</dbReference>
<feature type="chain" id="PRO_5042240186" description="Rieske domain-containing protein" evidence="11">
    <location>
        <begin position="20"/>
        <end position="753"/>
    </location>
</feature>
<evidence type="ECO:0000256" key="7">
    <source>
        <dbReference type="ARBA" id="ARBA00023002"/>
    </source>
</evidence>
<evidence type="ECO:0000256" key="4">
    <source>
        <dbReference type="ARBA" id="ARBA00022714"/>
    </source>
</evidence>
<keyword evidence="3" id="KW-0285">Flavoprotein</keyword>
<dbReference type="EMBL" id="JAQQPM010000001">
    <property type="protein sequence ID" value="KAK2067251.1"/>
    <property type="molecule type" value="Genomic_DNA"/>
</dbReference>
<evidence type="ECO:0000259" key="12">
    <source>
        <dbReference type="PROSITE" id="PS51296"/>
    </source>
</evidence>
<evidence type="ECO:0000313" key="14">
    <source>
        <dbReference type="Proteomes" id="UP001217918"/>
    </source>
</evidence>
<evidence type="ECO:0000256" key="6">
    <source>
        <dbReference type="ARBA" id="ARBA00022827"/>
    </source>
</evidence>
<comment type="cofactor">
    <cofactor evidence="1">
        <name>FAD</name>
        <dbReference type="ChEBI" id="CHEBI:57692"/>
    </cofactor>
</comment>
<dbReference type="Pfam" id="PF07992">
    <property type="entry name" value="Pyr_redox_2"/>
    <property type="match status" value="1"/>
</dbReference>
<evidence type="ECO:0000256" key="11">
    <source>
        <dbReference type="SAM" id="SignalP"/>
    </source>
</evidence>
<dbReference type="InterPro" id="IPR036922">
    <property type="entry name" value="Rieske_2Fe-2S_sf"/>
</dbReference>
<dbReference type="PANTHER" id="PTHR43557">
    <property type="entry name" value="APOPTOSIS-INDUCING FACTOR 1"/>
    <property type="match status" value="1"/>
</dbReference>
<feature type="domain" description="Rieske" evidence="12">
    <location>
        <begin position="209"/>
        <end position="307"/>
    </location>
</feature>
<keyword evidence="7" id="KW-0560">Oxidoreductase</keyword>
<protein>
    <recommendedName>
        <fullName evidence="12">Rieske domain-containing protein</fullName>
    </recommendedName>
</protein>
<accession>A0AAD9HXK2</accession>
<dbReference type="InterPro" id="IPR016156">
    <property type="entry name" value="FAD/NAD-linked_Rdtase_dimer_sf"/>
</dbReference>
<dbReference type="InterPro" id="IPR023753">
    <property type="entry name" value="FAD/NAD-binding_dom"/>
</dbReference>
<reference evidence="13" key="1">
    <citation type="journal article" date="2023" name="Mol. Plant Microbe Interact.">
        <title>Elucidating the Obligate Nature and Biological Capacity of an Invasive Fungal Corn Pathogen.</title>
        <authorList>
            <person name="MacCready J.S."/>
            <person name="Roggenkamp E.M."/>
            <person name="Gdanetz K."/>
            <person name="Chilvers M.I."/>
        </authorList>
    </citation>
    <scope>NUCLEOTIDE SEQUENCE</scope>
    <source>
        <strain evidence="13">PM02</strain>
    </source>
</reference>
<dbReference type="PROSITE" id="PS51296">
    <property type="entry name" value="RIESKE"/>
    <property type="match status" value="1"/>
</dbReference>
<keyword evidence="11" id="KW-0732">Signal</keyword>
<feature type="region of interest" description="Disordered" evidence="10">
    <location>
        <begin position="164"/>
        <end position="186"/>
    </location>
</feature>
<keyword evidence="4" id="KW-0001">2Fe-2S</keyword>
<keyword evidence="5" id="KW-0479">Metal-binding</keyword>
<proteinExistence type="inferred from homology"/>
<keyword evidence="6" id="KW-0274">FAD</keyword>
<evidence type="ECO:0000256" key="9">
    <source>
        <dbReference type="ARBA" id="ARBA00023014"/>
    </source>
</evidence>
<dbReference type="SUPFAM" id="SSF51905">
    <property type="entry name" value="FAD/NAD(P)-binding domain"/>
    <property type="match status" value="2"/>
</dbReference>
<dbReference type="GO" id="GO:0005737">
    <property type="term" value="C:cytoplasm"/>
    <property type="evidence" value="ECO:0007669"/>
    <property type="project" value="TreeGrafter"/>
</dbReference>
<dbReference type="GO" id="GO:0046872">
    <property type="term" value="F:metal ion binding"/>
    <property type="evidence" value="ECO:0007669"/>
    <property type="project" value="UniProtKB-KW"/>
</dbReference>
<evidence type="ECO:0000256" key="10">
    <source>
        <dbReference type="SAM" id="MobiDB-lite"/>
    </source>
</evidence>
<dbReference type="SUPFAM" id="SSF55424">
    <property type="entry name" value="FAD/NAD-linked reductases, dimerisation (C-terminal) domain"/>
    <property type="match status" value="1"/>
</dbReference>
<evidence type="ECO:0000256" key="3">
    <source>
        <dbReference type="ARBA" id="ARBA00022630"/>
    </source>
</evidence>
<dbReference type="InterPro" id="IPR050446">
    <property type="entry name" value="FAD-oxidoreductase/Apoptosis"/>
</dbReference>